<feature type="domain" description="Small EDRK-rich factor-like N-terminal" evidence="2">
    <location>
        <begin position="1"/>
        <end position="33"/>
    </location>
</feature>
<evidence type="ECO:0000259" key="2">
    <source>
        <dbReference type="Pfam" id="PF04419"/>
    </source>
</evidence>
<dbReference type="InterPro" id="IPR026939">
    <property type="entry name" value="ZNF706/At2g23090_sf"/>
</dbReference>
<proteinExistence type="predicted"/>
<keyword evidence="4" id="KW-1185">Reference proteome</keyword>
<dbReference type="SUPFAM" id="SSF118359">
    <property type="entry name" value="Expressed protein At2g23090/F21P24.15"/>
    <property type="match status" value="1"/>
</dbReference>
<evidence type="ECO:0000313" key="3">
    <source>
        <dbReference type="EMBL" id="KAJ2784826.1"/>
    </source>
</evidence>
<feature type="region of interest" description="Disordered" evidence="1">
    <location>
        <begin position="1"/>
        <end position="25"/>
    </location>
</feature>
<comment type="caution">
    <text evidence="3">The sequence shown here is derived from an EMBL/GenBank/DDBJ whole genome shotgun (WGS) entry which is preliminary data.</text>
</comment>
<dbReference type="Pfam" id="PF04419">
    <property type="entry name" value="SERF-like_N"/>
    <property type="match status" value="1"/>
</dbReference>
<dbReference type="Proteomes" id="UP001140217">
    <property type="component" value="Unassembled WGS sequence"/>
</dbReference>
<accession>A0A9W8LM55</accession>
<gene>
    <name evidence="3" type="ORF">H4R18_000860</name>
</gene>
<sequence>MGNGAKAQQKRERAKKAAGGVAKSQLKANEAAKTIMCQRCKQTFMCTARRDTLQDHSTKCKAEFDACFPGYVDPPSKKK</sequence>
<dbReference type="EMBL" id="JANBUL010000019">
    <property type="protein sequence ID" value="KAJ2784826.1"/>
    <property type="molecule type" value="Genomic_DNA"/>
</dbReference>
<dbReference type="PANTHER" id="PTHR33788:SF1">
    <property type="entry name" value="ZINC-BINDING PROTEIN"/>
    <property type="match status" value="1"/>
</dbReference>
<dbReference type="PANTHER" id="PTHR33788">
    <property type="entry name" value="OS07G0114300 PROTEIN"/>
    <property type="match status" value="1"/>
</dbReference>
<organism evidence="3 4">
    <name type="scientific">Coemansia javaensis</name>
    <dbReference type="NCBI Taxonomy" id="2761396"/>
    <lineage>
        <taxon>Eukaryota</taxon>
        <taxon>Fungi</taxon>
        <taxon>Fungi incertae sedis</taxon>
        <taxon>Zoopagomycota</taxon>
        <taxon>Kickxellomycotina</taxon>
        <taxon>Kickxellomycetes</taxon>
        <taxon>Kickxellales</taxon>
        <taxon>Kickxellaceae</taxon>
        <taxon>Coemansia</taxon>
    </lineage>
</organism>
<evidence type="ECO:0000313" key="4">
    <source>
        <dbReference type="Proteomes" id="UP001140217"/>
    </source>
</evidence>
<reference evidence="3" key="1">
    <citation type="submission" date="2022-07" db="EMBL/GenBank/DDBJ databases">
        <title>Phylogenomic reconstructions and comparative analyses of Kickxellomycotina fungi.</title>
        <authorList>
            <person name="Reynolds N.K."/>
            <person name="Stajich J.E."/>
            <person name="Barry K."/>
            <person name="Grigoriev I.V."/>
            <person name="Crous P."/>
            <person name="Smith M.E."/>
        </authorList>
    </citation>
    <scope>NUCLEOTIDE SEQUENCE</scope>
    <source>
        <strain evidence="3">NBRC 105414</strain>
    </source>
</reference>
<evidence type="ECO:0000256" key="1">
    <source>
        <dbReference type="SAM" id="MobiDB-lite"/>
    </source>
</evidence>
<dbReference type="InterPro" id="IPR039713">
    <property type="entry name" value="At2g23090-like"/>
</dbReference>
<dbReference type="Gene3D" id="4.10.1050.10">
    <property type="entry name" value="At2g23090-like"/>
    <property type="match status" value="1"/>
</dbReference>
<dbReference type="AlphaFoldDB" id="A0A9W8LM55"/>
<name>A0A9W8LM55_9FUNG</name>
<dbReference type="OrthoDB" id="370932at2759"/>
<protein>
    <recommendedName>
        <fullName evidence="2">Small EDRK-rich factor-like N-terminal domain-containing protein</fullName>
    </recommendedName>
</protein>
<dbReference type="InterPro" id="IPR007513">
    <property type="entry name" value="SERF-like_N"/>
</dbReference>